<keyword evidence="3" id="KW-1185">Reference proteome</keyword>
<reference evidence="2 3" key="1">
    <citation type="submission" date="2016-10" db="EMBL/GenBank/DDBJ databases">
        <title>Complete Genome Sequence of Peptococcaceae strain DCMF.</title>
        <authorList>
            <person name="Edwards R.J."/>
            <person name="Holland S.I."/>
            <person name="Deshpande N.P."/>
            <person name="Wong Y.K."/>
            <person name="Ertan H."/>
            <person name="Manefield M."/>
            <person name="Russell T.L."/>
            <person name="Lee M.J."/>
        </authorList>
    </citation>
    <scope>NUCLEOTIDE SEQUENCE [LARGE SCALE GENOMIC DNA]</scope>
    <source>
        <strain evidence="2 3">DCMF</strain>
    </source>
</reference>
<feature type="transmembrane region" description="Helical" evidence="1">
    <location>
        <begin position="115"/>
        <end position="137"/>
    </location>
</feature>
<evidence type="ECO:0000256" key="1">
    <source>
        <dbReference type="SAM" id="Phobius"/>
    </source>
</evidence>
<feature type="transmembrane region" description="Helical" evidence="1">
    <location>
        <begin position="5"/>
        <end position="23"/>
    </location>
</feature>
<accession>A0A3G1KM99</accession>
<keyword evidence="1" id="KW-1133">Transmembrane helix</keyword>
<dbReference type="KEGG" id="fwa:DCMF_01055"/>
<protein>
    <submittedName>
        <fullName evidence="2">Uncharacterized protein</fullName>
    </submittedName>
</protein>
<dbReference type="Proteomes" id="UP000323521">
    <property type="component" value="Chromosome"/>
</dbReference>
<evidence type="ECO:0000313" key="2">
    <source>
        <dbReference type="EMBL" id="ATW23570.1"/>
    </source>
</evidence>
<feature type="transmembrane region" description="Helical" evidence="1">
    <location>
        <begin position="59"/>
        <end position="77"/>
    </location>
</feature>
<keyword evidence="1" id="KW-0812">Transmembrane</keyword>
<gene>
    <name evidence="2" type="ORF">DCMF_01055</name>
</gene>
<dbReference type="AlphaFoldDB" id="A0A3G1KM99"/>
<feature type="transmembrane region" description="Helical" evidence="1">
    <location>
        <begin position="89"/>
        <end position="109"/>
    </location>
</feature>
<name>A0A3G1KM99_FORW1</name>
<organism evidence="2 3">
    <name type="scientific">Formimonas warabiya</name>
    <dbReference type="NCBI Taxonomy" id="1761012"/>
    <lineage>
        <taxon>Bacteria</taxon>
        <taxon>Bacillati</taxon>
        <taxon>Bacillota</taxon>
        <taxon>Clostridia</taxon>
        <taxon>Eubacteriales</taxon>
        <taxon>Peptococcaceae</taxon>
        <taxon>Candidatus Formimonas</taxon>
    </lineage>
</organism>
<keyword evidence="1" id="KW-0472">Membrane</keyword>
<dbReference type="EMBL" id="CP017634">
    <property type="protein sequence ID" value="ATW23570.1"/>
    <property type="molecule type" value="Genomic_DNA"/>
</dbReference>
<proteinExistence type="predicted"/>
<sequence length="154" mass="17792">MKKSVFAFFTVIQILLFICIFVVERLSHKYMTMMRIALFKNRTWEAELPLDRLLGDCQMMLGVLAVLAILFLFIWVVKTKAFCFYGHMQLFSFALIAGGSAVFIAKSSVDAMRTYYVAVMLLLVITAIQLIKVPLFLKNHQEAKFHLPFRNQNI</sequence>
<evidence type="ECO:0000313" key="3">
    <source>
        <dbReference type="Proteomes" id="UP000323521"/>
    </source>
</evidence>